<dbReference type="Pfam" id="PF02892">
    <property type="entry name" value="zf-BED"/>
    <property type="match status" value="1"/>
</dbReference>
<dbReference type="InterPro" id="IPR007021">
    <property type="entry name" value="DUF659"/>
</dbReference>
<evidence type="ECO:0000259" key="10">
    <source>
        <dbReference type="Pfam" id="PF05699"/>
    </source>
</evidence>
<dbReference type="Pfam" id="PF05699">
    <property type="entry name" value="Dimer_Tnp_hAT"/>
    <property type="match status" value="1"/>
</dbReference>
<keyword evidence="2" id="KW-0479">Metal-binding</keyword>
<dbReference type="PANTHER" id="PTHR32166:SF122">
    <property type="entry name" value="OS09G0499600 PROTEIN"/>
    <property type="match status" value="1"/>
</dbReference>
<evidence type="ECO:0000256" key="6">
    <source>
        <dbReference type="ARBA" id="ARBA00023242"/>
    </source>
</evidence>
<dbReference type="InterPro" id="IPR012337">
    <property type="entry name" value="RNaseH-like_sf"/>
</dbReference>
<feature type="domain" description="BED-type" evidence="8">
    <location>
        <begin position="77"/>
        <end position="112"/>
    </location>
</feature>
<evidence type="ECO:0000313" key="11">
    <source>
        <dbReference type="EMBL" id="TVU10120.1"/>
    </source>
</evidence>
<dbReference type="SUPFAM" id="SSF53098">
    <property type="entry name" value="Ribonuclease H-like"/>
    <property type="match status" value="1"/>
</dbReference>
<evidence type="ECO:0000259" key="9">
    <source>
        <dbReference type="Pfam" id="PF04937"/>
    </source>
</evidence>
<feature type="compositionally biased region" description="Basic and acidic residues" evidence="7">
    <location>
        <begin position="135"/>
        <end position="161"/>
    </location>
</feature>
<evidence type="ECO:0000256" key="5">
    <source>
        <dbReference type="ARBA" id="ARBA00023125"/>
    </source>
</evidence>
<evidence type="ECO:0000256" key="2">
    <source>
        <dbReference type="ARBA" id="ARBA00022723"/>
    </source>
</evidence>
<dbReference type="PANTHER" id="PTHR32166">
    <property type="entry name" value="OSJNBA0013A04.12 PROTEIN"/>
    <property type="match status" value="1"/>
</dbReference>
<reference evidence="11 12" key="1">
    <citation type="journal article" date="2019" name="Sci. Rep.">
        <title>A high-quality genome of Eragrostis curvula grass provides insights into Poaceae evolution and supports new strategies to enhance forage quality.</title>
        <authorList>
            <person name="Carballo J."/>
            <person name="Santos B.A.C.M."/>
            <person name="Zappacosta D."/>
            <person name="Garbus I."/>
            <person name="Selva J.P."/>
            <person name="Gallo C.A."/>
            <person name="Diaz A."/>
            <person name="Albertini E."/>
            <person name="Caccamo M."/>
            <person name="Echenique V."/>
        </authorList>
    </citation>
    <scope>NUCLEOTIDE SEQUENCE [LARGE SCALE GENOMIC DNA]</scope>
    <source>
        <strain evidence="12">cv. Victoria</strain>
        <tissue evidence="11">Leaf</tissue>
    </source>
</reference>
<keyword evidence="4" id="KW-0862">Zinc</keyword>
<dbReference type="OrthoDB" id="749890at2759"/>
<feature type="domain" description="DUF659" evidence="9">
    <location>
        <begin position="277"/>
        <end position="428"/>
    </location>
</feature>
<dbReference type="InterPro" id="IPR003656">
    <property type="entry name" value="Znf_BED"/>
</dbReference>
<dbReference type="Proteomes" id="UP000324897">
    <property type="component" value="Chromosome 3"/>
</dbReference>
<dbReference type="Pfam" id="PF04937">
    <property type="entry name" value="DUF659"/>
    <property type="match status" value="1"/>
</dbReference>
<dbReference type="EMBL" id="RWGY01000039">
    <property type="protein sequence ID" value="TVU10120.1"/>
    <property type="molecule type" value="Genomic_DNA"/>
</dbReference>
<organism evidence="11 12">
    <name type="scientific">Eragrostis curvula</name>
    <name type="common">weeping love grass</name>
    <dbReference type="NCBI Taxonomy" id="38414"/>
    <lineage>
        <taxon>Eukaryota</taxon>
        <taxon>Viridiplantae</taxon>
        <taxon>Streptophyta</taxon>
        <taxon>Embryophyta</taxon>
        <taxon>Tracheophyta</taxon>
        <taxon>Spermatophyta</taxon>
        <taxon>Magnoliopsida</taxon>
        <taxon>Liliopsida</taxon>
        <taxon>Poales</taxon>
        <taxon>Poaceae</taxon>
        <taxon>PACMAD clade</taxon>
        <taxon>Chloridoideae</taxon>
        <taxon>Eragrostideae</taxon>
        <taxon>Eragrostidinae</taxon>
        <taxon>Eragrostis</taxon>
    </lineage>
</organism>
<evidence type="ECO:0000259" key="8">
    <source>
        <dbReference type="Pfam" id="PF02892"/>
    </source>
</evidence>
<sequence>MTSGFSPGNSQLPSGLPLSDLAGQICRLGEQAPEEEAFDLHDLYRLMTEERSELAGVSSTGGTFMASPSTSSRTLDPAWIHAKVDAGSKAIICLHCGKKIGGGGITRFKHHLAGIPGQVESCKKVPNDVKRQIKQMLDDRGRNEERRHETTGGHSSRRQEATVDNSSLFGDSSDAIFTTEGGSADLFRPSRKRRTRYFPPQAIIGSEPSGAGLMALEGTVQHGMDAAEAPNDLLHDARIAMARWWYDANVPFSAAKSSFYQPMLQAIVSAGLGFKGPSYHDLREPLLKHIAQDIREYLHDLRREWRVHGCSVIADRQKDHGNGSIINFFVYCPRGTMFLKSVDTSTENTDLLEIFDQVIKEVGPENIVQLITDVDARYKATVKTLEERYGTFVWSPCAARCIDLMLENFADPKYFPMVNEILEKARKITKFVYNHAWVLSLMRKEFTNGRDLCRPAITRFATHFLSLQCIIKFEKELRQMVTSNKWVKSTYAKGGIGKDVAAIILKDADFWAQCKHVVKVTEPLLRVLRLVDSNENPSMGYLYEAMERAKESIRSRMMHKACLYGPYVRVIDARMEKQLHSPLHAAGCFFNPGIYFSPSFRMQSYAFRGLIQTIASLVRDGEVQDKIFVQLEEYKKSTGDFGLPVAIRQREKLNPVAWWDNFGNGTLELQSLAVRVLSQCCSATGCERNWDIFEHLHSSKLSRLERSRISDIIFVRYNLKLRERNLSKIKDSIDPTSLDNADVLDEWVSEEPSLLCRDDLNWESVEAPFAEPTSDDEEFVAIDEDEEATMAALPWSGVDDLYCPQPDQDPYVYVTQDCEINLLN</sequence>
<keyword evidence="3" id="KW-0863">Zinc-finger</keyword>
<proteinExistence type="predicted"/>
<name>A0A5J9TFH4_9POAL</name>
<dbReference type="Gramene" id="TVU10120">
    <property type="protein sequence ID" value="TVU10120"/>
    <property type="gene ID" value="EJB05_43629"/>
</dbReference>
<keyword evidence="6" id="KW-0539">Nucleus</keyword>
<dbReference type="GO" id="GO:0008270">
    <property type="term" value="F:zinc ion binding"/>
    <property type="evidence" value="ECO:0007669"/>
    <property type="project" value="UniProtKB-KW"/>
</dbReference>
<evidence type="ECO:0000313" key="12">
    <source>
        <dbReference type="Proteomes" id="UP000324897"/>
    </source>
</evidence>
<dbReference type="GO" id="GO:0005634">
    <property type="term" value="C:nucleus"/>
    <property type="evidence" value="ECO:0007669"/>
    <property type="project" value="UniProtKB-SubCell"/>
</dbReference>
<accession>A0A5J9TFH4</accession>
<keyword evidence="12" id="KW-1185">Reference proteome</keyword>
<evidence type="ECO:0000256" key="3">
    <source>
        <dbReference type="ARBA" id="ARBA00022771"/>
    </source>
</evidence>
<feature type="domain" description="HAT C-terminal dimerisation" evidence="10">
    <location>
        <begin position="650"/>
        <end position="719"/>
    </location>
</feature>
<dbReference type="GO" id="GO:0003677">
    <property type="term" value="F:DNA binding"/>
    <property type="evidence" value="ECO:0007669"/>
    <property type="project" value="UniProtKB-KW"/>
</dbReference>
<evidence type="ECO:0008006" key="13">
    <source>
        <dbReference type="Google" id="ProtNLM"/>
    </source>
</evidence>
<dbReference type="InterPro" id="IPR008906">
    <property type="entry name" value="HATC_C_dom"/>
</dbReference>
<keyword evidence="5" id="KW-0238">DNA-binding</keyword>
<dbReference type="GO" id="GO:0046983">
    <property type="term" value="F:protein dimerization activity"/>
    <property type="evidence" value="ECO:0007669"/>
    <property type="project" value="InterPro"/>
</dbReference>
<gene>
    <name evidence="11" type="ORF">EJB05_43629</name>
</gene>
<evidence type="ECO:0000256" key="7">
    <source>
        <dbReference type="SAM" id="MobiDB-lite"/>
    </source>
</evidence>
<evidence type="ECO:0000256" key="4">
    <source>
        <dbReference type="ARBA" id="ARBA00022833"/>
    </source>
</evidence>
<dbReference type="AlphaFoldDB" id="A0A5J9TFH4"/>
<evidence type="ECO:0000256" key="1">
    <source>
        <dbReference type="ARBA" id="ARBA00004123"/>
    </source>
</evidence>
<comment type="subcellular location">
    <subcellularLocation>
        <location evidence="1">Nucleus</location>
    </subcellularLocation>
</comment>
<feature type="region of interest" description="Disordered" evidence="7">
    <location>
        <begin position="135"/>
        <end position="167"/>
    </location>
</feature>
<comment type="caution">
    <text evidence="11">The sequence shown here is derived from an EMBL/GenBank/DDBJ whole genome shotgun (WGS) entry which is preliminary data.</text>
</comment>
<protein>
    <recommendedName>
        <fullName evidence="13">BED-type domain-containing protein</fullName>
    </recommendedName>
</protein>